<dbReference type="AlphaFoldDB" id="A0ABD3X5L1"/>
<gene>
    <name evidence="2" type="ORF">ACJMK2_032377</name>
</gene>
<dbReference type="EMBL" id="JBJQND010000004">
    <property type="protein sequence ID" value="KAL3880108.1"/>
    <property type="molecule type" value="Genomic_DNA"/>
</dbReference>
<reference evidence="2 3" key="1">
    <citation type="submission" date="2024-11" db="EMBL/GenBank/DDBJ databases">
        <title>Chromosome-level genome assembly of the freshwater bivalve Anodonta woodiana.</title>
        <authorList>
            <person name="Chen X."/>
        </authorList>
    </citation>
    <scope>NUCLEOTIDE SEQUENCE [LARGE SCALE GENOMIC DNA]</scope>
    <source>
        <strain evidence="2">MN2024</strain>
        <tissue evidence="2">Gills</tissue>
    </source>
</reference>
<feature type="chain" id="PRO_5044886538" evidence="1">
    <location>
        <begin position="16"/>
        <end position="112"/>
    </location>
</feature>
<evidence type="ECO:0000313" key="2">
    <source>
        <dbReference type="EMBL" id="KAL3880108.1"/>
    </source>
</evidence>
<proteinExistence type="predicted"/>
<keyword evidence="1" id="KW-0732">Signal</keyword>
<keyword evidence="3" id="KW-1185">Reference proteome</keyword>
<comment type="caution">
    <text evidence="2">The sequence shown here is derived from an EMBL/GenBank/DDBJ whole genome shotgun (WGS) entry which is preliminary data.</text>
</comment>
<protein>
    <submittedName>
        <fullName evidence="2">Uncharacterized protein</fullName>
    </submittedName>
</protein>
<sequence>MKGYILLSMFTLAFGFPADFGLTSFDVSSFETSTPLHWHTSPMGCFYEGHWYRLGTEITHGQSGNWCYVLFCDLSGEILHGDDFNCMKTVSTTTAATTVPTTTSNLHPIVGK</sequence>
<dbReference type="Proteomes" id="UP001634394">
    <property type="component" value="Unassembled WGS sequence"/>
</dbReference>
<name>A0ABD3X5L1_SINWO</name>
<feature type="signal peptide" evidence="1">
    <location>
        <begin position="1"/>
        <end position="15"/>
    </location>
</feature>
<evidence type="ECO:0000256" key="1">
    <source>
        <dbReference type="SAM" id="SignalP"/>
    </source>
</evidence>
<accession>A0ABD3X5L1</accession>
<organism evidence="2 3">
    <name type="scientific">Sinanodonta woodiana</name>
    <name type="common">Chinese pond mussel</name>
    <name type="synonym">Anodonta woodiana</name>
    <dbReference type="NCBI Taxonomy" id="1069815"/>
    <lineage>
        <taxon>Eukaryota</taxon>
        <taxon>Metazoa</taxon>
        <taxon>Spiralia</taxon>
        <taxon>Lophotrochozoa</taxon>
        <taxon>Mollusca</taxon>
        <taxon>Bivalvia</taxon>
        <taxon>Autobranchia</taxon>
        <taxon>Heteroconchia</taxon>
        <taxon>Palaeoheterodonta</taxon>
        <taxon>Unionida</taxon>
        <taxon>Unionoidea</taxon>
        <taxon>Unionidae</taxon>
        <taxon>Unioninae</taxon>
        <taxon>Sinanodonta</taxon>
    </lineage>
</organism>
<evidence type="ECO:0000313" key="3">
    <source>
        <dbReference type="Proteomes" id="UP001634394"/>
    </source>
</evidence>